<evidence type="ECO:0000256" key="1">
    <source>
        <dbReference type="ARBA" id="ARBA00004123"/>
    </source>
</evidence>
<dbReference type="GO" id="GO:0000981">
    <property type="term" value="F:DNA-binding transcription factor activity, RNA polymerase II-specific"/>
    <property type="evidence" value="ECO:0007669"/>
    <property type="project" value="TreeGrafter"/>
</dbReference>
<dbReference type="EMBL" id="LNIX01000008">
    <property type="protein sequence ID" value="OXA51206.1"/>
    <property type="molecule type" value="Genomic_DNA"/>
</dbReference>
<dbReference type="InterPro" id="IPR013088">
    <property type="entry name" value="Znf_NHR/GATA"/>
</dbReference>
<dbReference type="GO" id="GO:0000978">
    <property type="term" value="F:RNA polymerase II cis-regulatory region sequence-specific DNA binding"/>
    <property type="evidence" value="ECO:0007669"/>
    <property type="project" value="TreeGrafter"/>
</dbReference>
<evidence type="ECO:0000256" key="6">
    <source>
        <dbReference type="ARBA" id="ARBA00023163"/>
    </source>
</evidence>
<dbReference type="FunFam" id="3.30.50.10:FF:000002">
    <property type="entry name" value="Gata transcription factor gatad"/>
    <property type="match status" value="1"/>
</dbReference>
<dbReference type="SMART" id="SM00401">
    <property type="entry name" value="ZnF_GATA"/>
    <property type="match status" value="2"/>
</dbReference>
<feature type="compositionally biased region" description="Polar residues" evidence="9">
    <location>
        <begin position="51"/>
        <end position="64"/>
    </location>
</feature>
<feature type="compositionally biased region" description="Gly residues" evidence="9">
    <location>
        <begin position="66"/>
        <end position="86"/>
    </location>
</feature>
<keyword evidence="2" id="KW-0479">Metal-binding</keyword>
<feature type="region of interest" description="Disordered" evidence="9">
    <location>
        <begin position="410"/>
        <end position="429"/>
    </location>
</feature>
<comment type="subcellular location">
    <subcellularLocation>
        <location evidence="1">Nucleus</location>
    </subcellularLocation>
</comment>
<feature type="region of interest" description="Disordered" evidence="9">
    <location>
        <begin position="180"/>
        <end position="260"/>
    </location>
</feature>
<keyword evidence="3 8" id="KW-0863">Zinc-finger</keyword>
<dbReference type="Gene3D" id="3.30.50.10">
    <property type="entry name" value="Erythroid Transcription Factor GATA-1, subunit A"/>
    <property type="match status" value="2"/>
</dbReference>
<keyword evidence="6" id="KW-0804">Transcription</keyword>
<organism evidence="11 12">
    <name type="scientific">Folsomia candida</name>
    <name type="common">Springtail</name>
    <dbReference type="NCBI Taxonomy" id="158441"/>
    <lineage>
        <taxon>Eukaryota</taxon>
        <taxon>Metazoa</taxon>
        <taxon>Ecdysozoa</taxon>
        <taxon>Arthropoda</taxon>
        <taxon>Hexapoda</taxon>
        <taxon>Collembola</taxon>
        <taxon>Entomobryomorpha</taxon>
        <taxon>Isotomoidea</taxon>
        <taxon>Isotomidae</taxon>
        <taxon>Proisotominae</taxon>
        <taxon>Folsomia</taxon>
    </lineage>
</organism>
<evidence type="ECO:0000313" key="12">
    <source>
        <dbReference type="Proteomes" id="UP000198287"/>
    </source>
</evidence>
<gene>
    <name evidence="11" type="ORF">Fcan01_14135</name>
</gene>
<feature type="region of interest" description="Disordered" evidence="9">
    <location>
        <begin position="51"/>
        <end position="86"/>
    </location>
</feature>
<dbReference type="Pfam" id="PF00320">
    <property type="entry name" value="GATA"/>
    <property type="match status" value="2"/>
</dbReference>
<protein>
    <submittedName>
        <fullName evidence="11">Transcription factor GATA-3</fullName>
    </submittedName>
</protein>
<dbReference type="OrthoDB" id="515401at2759"/>
<feature type="compositionally biased region" description="Polar residues" evidence="9">
    <location>
        <begin position="130"/>
        <end position="151"/>
    </location>
</feature>
<dbReference type="GO" id="GO:0008270">
    <property type="term" value="F:zinc ion binding"/>
    <property type="evidence" value="ECO:0007669"/>
    <property type="project" value="UniProtKB-KW"/>
</dbReference>
<feature type="domain" description="GATA-type" evidence="10">
    <location>
        <begin position="310"/>
        <end position="363"/>
    </location>
</feature>
<name>A0A226E3Y2_FOLCA</name>
<dbReference type="AlphaFoldDB" id="A0A226E3Y2"/>
<dbReference type="InterPro" id="IPR000679">
    <property type="entry name" value="Znf_GATA"/>
</dbReference>
<feature type="compositionally biased region" description="Basic residues" evidence="9">
    <location>
        <begin position="363"/>
        <end position="376"/>
    </location>
</feature>
<feature type="region of interest" description="Disordered" evidence="9">
    <location>
        <begin position="118"/>
        <end position="163"/>
    </location>
</feature>
<dbReference type="PRINTS" id="PR00619">
    <property type="entry name" value="GATAZNFINGER"/>
</dbReference>
<dbReference type="GO" id="GO:0045944">
    <property type="term" value="P:positive regulation of transcription by RNA polymerase II"/>
    <property type="evidence" value="ECO:0007669"/>
    <property type="project" value="TreeGrafter"/>
</dbReference>
<dbReference type="FunFam" id="3.30.50.10:FF:000036">
    <property type="entry name" value="Endothelial transcription factor GATA-2"/>
    <property type="match status" value="1"/>
</dbReference>
<keyword evidence="5" id="KW-0805">Transcription regulation</keyword>
<dbReference type="STRING" id="158441.A0A226E3Y2"/>
<keyword evidence="12" id="KW-1185">Reference proteome</keyword>
<evidence type="ECO:0000259" key="10">
    <source>
        <dbReference type="PROSITE" id="PS50114"/>
    </source>
</evidence>
<feature type="region of interest" description="Disordered" evidence="9">
    <location>
        <begin position="355"/>
        <end position="383"/>
    </location>
</feature>
<dbReference type="GO" id="GO:0045165">
    <property type="term" value="P:cell fate commitment"/>
    <property type="evidence" value="ECO:0007669"/>
    <property type="project" value="TreeGrafter"/>
</dbReference>
<evidence type="ECO:0000256" key="7">
    <source>
        <dbReference type="ARBA" id="ARBA00023242"/>
    </source>
</evidence>
<evidence type="ECO:0000313" key="11">
    <source>
        <dbReference type="EMBL" id="OXA51206.1"/>
    </source>
</evidence>
<evidence type="ECO:0000256" key="2">
    <source>
        <dbReference type="ARBA" id="ARBA00022723"/>
    </source>
</evidence>
<dbReference type="SUPFAM" id="SSF57716">
    <property type="entry name" value="Glucocorticoid receptor-like (DNA-binding domain)"/>
    <property type="match status" value="2"/>
</dbReference>
<feature type="compositionally biased region" description="Basic and acidic residues" evidence="9">
    <location>
        <begin position="153"/>
        <end position="163"/>
    </location>
</feature>
<feature type="domain" description="GATA-type" evidence="10">
    <location>
        <begin position="256"/>
        <end position="310"/>
    </location>
</feature>
<dbReference type="PROSITE" id="PS50114">
    <property type="entry name" value="GATA_ZN_FINGER_2"/>
    <property type="match status" value="2"/>
</dbReference>
<keyword evidence="4" id="KW-0862">Zinc</keyword>
<dbReference type="CDD" id="cd00202">
    <property type="entry name" value="ZnF_GATA"/>
    <property type="match status" value="2"/>
</dbReference>
<evidence type="ECO:0000256" key="5">
    <source>
        <dbReference type="ARBA" id="ARBA00023015"/>
    </source>
</evidence>
<evidence type="ECO:0000256" key="9">
    <source>
        <dbReference type="SAM" id="MobiDB-lite"/>
    </source>
</evidence>
<dbReference type="PANTHER" id="PTHR10071:SF281">
    <property type="entry name" value="BOX A-BINDING FACTOR-RELATED"/>
    <property type="match status" value="1"/>
</dbReference>
<feature type="compositionally biased region" description="Low complexity" evidence="9">
    <location>
        <begin position="185"/>
        <end position="248"/>
    </location>
</feature>
<comment type="caution">
    <text evidence="11">The sequence shown here is derived from an EMBL/GenBank/DDBJ whole genome shotgun (WGS) entry which is preliminary data.</text>
</comment>
<sequence>MTRETNLGVYMERGGFGGEEAMGADGFFADPRVARYYSQHSVMQSQYSQMGRMTSHVASSNSPPVSGGGGGGGGGSGGGSLSGGGGHLSAVCRPQFHQPASLHHPWLGERGWTMPSSGYKSFPFPPTPPKDSSTPEAAGTTNGSDYSSCPSSEDLKVPPKGREGVVDYYNNNYFPPASHQHFLYHSSSNNNNNNNHSSSSSSHNHHSSSSSKNNASSSSPTPTFLTPTSSSSSSKSNPSSNNSANSNSQRNKSRTSAEGRECVNCGATSTPLWRRDGTGHYLCNACGLYYKMNGQNRPLIKPKRRLSAARRAGTSCANCKTTTTTLWRRNHNGEPVCNACGLYYKLHNVNRPLTMKKEGIQTRNRKLSSKGKKKKGSLGLPDNLNKTAFSSFNPAATSMSPYMYHNGGMHHHHHHHHGGGMGGGFVPSGPPMSMSSVGMGMSSLGLSGPGSLGRLENRIHLRIIFFK</sequence>
<dbReference type="GO" id="GO:0000122">
    <property type="term" value="P:negative regulation of transcription by RNA polymerase II"/>
    <property type="evidence" value="ECO:0007669"/>
    <property type="project" value="TreeGrafter"/>
</dbReference>
<evidence type="ECO:0000256" key="4">
    <source>
        <dbReference type="ARBA" id="ARBA00022833"/>
    </source>
</evidence>
<dbReference type="GO" id="GO:0005634">
    <property type="term" value="C:nucleus"/>
    <property type="evidence" value="ECO:0007669"/>
    <property type="project" value="UniProtKB-SubCell"/>
</dbReference>
<evidence type="ECO:0000256" key="3">
    <source>
        <dbReference type="ARBA" id="ARBA00022771"/>
    </source>
</evidence>
<dbReference type="Proteomes" id="UP000198287">
    <property type="component" value="Unassembled WGS sequence"/>
</dbReference>
<keyword evidence="7" id="KW-0539">Nucleus</keyword>
<reference evidence="11 12" key="1">
    <citation type="submission" date="2015-12" db="EMBL/GenBank/DDBJ databases">
        <title>The genome of Folsomia candida.</title>
        <authorList>
            <person name="Faddeeva A."/>
            <person name="Derks M.F."/>
            <person name="Anvar Y."/>
            <person name="Smit S."/>
            <person name="Van Straalen N."/>
            <person name="Roelofs D."/>
        </authorList>
    </citation>
    <scope>NUCLEOTIDE SEQUENCE [LARGE SCALE GENOMIC DNA]</scope>
    <source>
        <strain evidence="11 12">VU population</strain>
        <tissue evidence="11">Whole body</tissue>
    </source>
</reference>
<accession>A0A226E3Y2</accession>
<dbReference type="PANTHER" id="PTHR10071">
    <property type="entry name" value="TRANSCRIPTION FACTOR GATA FAMILY MEMBER"/>
    <property type="match status" value="1"/>
</dbReference>
<dbReference type="InterPro" id="IPR039355">
    <property type="entry name" value="Transcription_factor_GATA"/>
</dbReference>
<evidence type="ECO:0000256" key="8">
    <source>
        <dbReference type="PROSITE-ProRule" id="PRU00094"/>
    </source>
</evidence>
<dbReference type="PROSITE" id="PS00344">
    <property type="entry name" value="GATA_ZN_FINGER_1"/>
    <property type="match status" value="2"/>
</dbReference>
<proteinExistence type="predicted"/>